<dbReference type="PROSITE" id="PS50404">
    <property type="entry name" value="GST_NTER"/>
    <property type="match status" value="1"/>
</dbReference>
<dbReference type="OrthoDB" id="9795329at2"/>
<dbReference type="EMBL" id="AWGB01000066">
    <property type="protein sequence ID" value="ESQ83981.1"/>
    <property type="molecule type" value="Genomic_DNA"/>
</dbReference>
<protein>
    <recommendedName>
        <fullName evidence="5">Glutathione S-transferase</fullName>
    </recommendedName>
</protein>
<dbReference type="InterPro" id="IPR004045">
    <property type="entry name" value="Glutathione_S-Trfase_N"/>
</dbReference>
<dbReference type="PANTHER" id="PTHR42673:SF21">
    <property type="entry name" value="GLUTATHIONE S-TRANSFERASE YFCF"/>
    <property type="match status" value="1"/>
</dbReference>
<dbReference type="Proteomes" id="UP000017837">
    <property type="component" value="Unassembled WGS sequence"/>
</dbReference>
<evidence type="ECO:0008006" key="5">
    <source>
        <dbReference type="Google" id="ProtNLM"/>
    </source>
</evidence>
<dbReference type="PROSITE" id="PS50405">
    <property type="entry name" value="GST_CTER"/>
    <property type="match status" value="1"/>
</dbReference>
<name>V4P7B9_9CAUL</name>
<dbReference type="InterPro" id="IPR036249">
    <property type="entry name" value="Thioredoxin-like_sf"/>
</dbReference>
<dbReference type="Gene3D" id="3.40.30.10">
    <property type="entry name" value="Glutaredoxin"/>
    <property type="match status" value="1"/>
</dbReference>
<dbReference type="InterPro" id="IPR010987">
    <property type="entry name" value="Glutathione-S-Trfase_C-like"/>
</dbReference>
<proteinExistence type="predicted"/>
<reference evidence="3 4" key="1">
    <citation type="journal article" date="2014" name="Nature">
        <title>Sequential evolution of bacterial morphology by co-option of a developmental regulator.</title>
        <authorList>
            <person name="Jiang C."/>
            <person name="Brown P.J."/>
            <person name="Ducret A."/>
            <person name="Brun Y.V."/>
        </authorList>
    </citation>
    <scope>NUCLEOTIDE SEQUENCE [LARGE SCALE GENOMIC DNA]</scope>
    <source>
        <strain evidence="3 4">DSM 16100</strain>
    </source>
</reference>
<sequence length="213" mass="23845">MILIGQYDSPYVRRVGIALTLYGFTFEHRPWSTFGDGDKIAPFNPLRRVPTLILDTGDIILESAYALDWLDEQVRAADIIEPLIAASGPDRQKALYYIALSSGFSDKAIALFYEQVLHKETSPVWLERCQTQIGAVLDVLENIRAEAKSRWLLGSTMTHADIILACSLRHAREAHPTIDFAAWPALSFHSAQCEQLDVFKTISQPFIGPPSQD</sequence>
<dbReference type="Gene3D" id="1.20.1050.10">
    <property type="match status" value="1"/>
</dbReference>
<comment type="caution">
    <text evidence="3">The sequence shown here is derived from an EMBL/GenBank/DDBJ whole genome shotgun (WGS) entry which is preliminary data.</text>
</comment>
<dbReference type="GO" id="GO:0006749">
    <property type="term" value="P:glutathione metabolic process"/>
    <property type="evidence" value="ECO:0007669"/>
    <property type="project" value="TreeGrafter"/>
</dbReference>
<gene>
    <name evidence="3" type="ORF">ABENE_19945</name>
</gene>
<dbReference type="GO" id="GO:0006559">
    <property type="term" value="P:L-phenylalanine catabolic process"/>
    <property type="evidence" value="ECO:0007669"/>
    <property type="project" value="TreeGrafter"/>
</dbReference>
<dbReference type="Pfam" id="PF13410">
    <property type="entry name" value="GST_C_2"/>
    <property type="match status" value="1"/>
</dbReference>
<dbReference type="PATRIC" id="fig|1121022.4.peg.4087"/>
<keyword evidence="4" id="KW-1185">Reference proteome</keyword>
<accession>V4P7B9</accession>
<dbReference type="RefSeq" id="WP_018083978.1">
    <property type="nucleotide sequence ID" value="NZ_AQWM01000053.1"/>
</dbReference>
<dbReference type="STRING" id="1121022.GCA_000376105_04298"/>
<dbReference type="SUPFAM" id="SSF52833">
    <property type="entry name" value="Thioredoxin-like"/>
    <property type="match status" value="1"/>
</dbReference>
<evidence type="ECO:0000259" key="1">
    <source>
        <dbReference type="PROSITE" id="PS50404"/>
    </source>
</evidence>
<evidence type="ECO:0000259" key="2">
    <source>
        <dbReference type="PROSITE" id="PS50405"/>
    </source>
</evidence>
<evidence type="ECO:0000313" key="4">
    <source>
        <dbReference type="Proteomes" id="UP000017837"/>
    </source>
</evidence>
<dbReference type="AlphaFoldDB" id="V4P7B9"/>
<dbReference type="InterPro" id="IPR036282">
    <property type="entry name" value="Glutathione-S-Trfase_C_sf"/>
</dbReference>
<feature type="domain" description="GST N-terminal" evidence="1">
    <location>
        <begin position="1"/>
        <end position="78"/>
    </location>
</feature>
<dbReference type="eggNOG" id="COG0625">
    <property type="taxonomic scope" value="Bacteria"/>
</dbReference>
<evidence type="ECO:0000313" key="3">
    <source>
        <dbReference type="EMBL" id="ESQ83981.1"/>
    </source>
</evidence>
<organism evidence="3 4">
    <name type="scientific">Asticcacaulis benevestitus DSM 16100 = ATCC BAA-896</name>
    <dbReference type="NCBI Taxonomy" id="1121022"/>
    <lineage>
        <taxon>Bacteria</taxon>
        <taxon>Pseudomonadati</taxon>
        <taxon>Pseudomonadota</taxon>
        <taxon>Alphaproteobacteria</taxon>
        <taxon>Caulobacterales</taxon>
        <taxon>Caulobacteraceae</taxon>
        <taxon>Asticcacaulis</taxon>
    </lineage>
</organism>
<dbReference type="PANTHER" id="PTHR42673">
    <property type="entry name" value="MALEYLACETOACETATE ISOMERASE"/>
    <property type="match status" value="1"/>
</dbReference>
<feature type="domain" description="GST C-terminal" evidence="2">
    <location>
        <begin position="90"/>
        <end position="211"/>
    </location>
</feature>
<dbReference type="GO" id="GO:0004364">
    <property type="term" value="F:glutathione transferase activity"/>
    <property type="evidence" value="ECO:0007669"/>
    <property type="project" value="TreeGrafter"/>
</dbReference>
<dbReference type="GO" id="GO:0016034">
    <property type="term" value="F:maleylacetoacetate isomerase activity"/>
    <property type="evidence" value="ECO:0007669"/>
    <property type="project" value="TreeGrafter"/>
</dbReference>
<dbReference type="Pfam" id="PF13417">
    <property type="entry name" value="GST_N_3"/>
    <property type="match status" value="1"/>
</dbReference>
<dbReference type="SUPFAM" id="SSF47616">
    <property type="entry name" value="GST C-terminal domain-like"/>
    <property type="match status" value="1"/>
</dbReference>